<sequence length="441" mass="46176">MDASARIAILGASGLIGQGLAEALGREGFAVTAIARRFTPAQTEAFGAGAICCPIVDLGEPELGALLAEHRPDLVVNCLGVLQDGPRGSTQDVHGGFVGRLLRAIGAQGRSILLVHVSIPGDPDEDETAFSRTKREAERLIADAACPSVILRPGFVIGPAAFGGSALIRALAAAPLDLPEAVAKRPFAATAMADIVRTVSTVARRWQAGERDWHAVWDLLEERPSRVGTVIDGIRLRLGGPRPRMTLPTWLLSVGARLGDAAAMLGWSPPVRTTAMREMMRGVRGDPGPFIAESGIRPAPLPQILADLPPTVQERWFGGLYLLKPLVIGGLAVFWAMSGLIALVPAFDAAAAILTARGFPDGLARFITLVTSLADIAVGLAIALRRTCRAGLVAGIALSLFYMAGAAILAPSLWIEPLGALVKTGPAVILMLVALATLDER</sequence>
<feature type="transmembrane region" description="Helical" evidence="1">
    <location>
        <begin position="363"/>
        <end position="384"/>
    </location>
</feature>
<dbReference type="Proteomes" id="UP001156856">
    <property type="component" value="Unassembled WGS sequence"/>
</dbReference>
<dbReference type="EMBL" id="BSPK01000117">
    <property type="protein sequence ID" value="GLS67837.1"/>
    <property type="molecule type" value="Genomic_DNA"/>
</dbReference>
<reference evidence="4" key="4">
    <citation type="submission" date="2023-01" db="EMBL/GenBank/DDBJ databases">
        <title>Draft genome sequence of Methylobacterium oxalidis strain NBRC 107715.</title>
        <authorList>
            <person name="Sun Q."/>
            <person name="Mori K."/>
        </authorList>
    </citation>
    <scope>NUCLEOTIDE SEQUENCE</scope>
    <source>
        <strain evidence="4">NBRC 107715</strain>
    </source>
</reference>
<dbReference type="Pfam" id="PF13781">
    <property type="entry name" value="DoxX_3"/>
    <property type="match status" value="1"/>
</dbReference>
<reference evidence="6" key="2">
    <citation type="journal article" date="2019" name="Int. J. Syst. Evol. Microbiol.">
        <title>The Global Catalogue of Microorganisms (GCM) 10K type strain sequencing project: providing services to taxonomists for standard genome sequencing and annotation.</title>
        <authorList>
            <consortium name="The Broad Institute Genomics Platform"/>
            <consortium name="The Broad Institute Genome Sequencing Center for Infectious Disease"/>
            <person name="Wu L."/>
            <person name="Ma J."/>
        </authorList>
    </citation>
    <scope>NUCLEOTIDE SEQUENCE [LARGE SCALE GENOMIC DNA]</scope>
    <source>
        <strain evidence="6">NBRC 107715</strain>
    </source>
</reference>
<accession>A0A512IXJ9</accession>
<organism evidence="3 5">
    <name type="scientific">Methylobacterium oxalidis</name>
    <dbReference type="NCBI Taxonomy" id="944322"/>
    <lineage>
        <taxon>Bacteria</taxon>
        <taxon>Pseudomonadati</taxon>
        <taxon>Pseudomonadota</taxon>
        <taxon>Alphaproteobacteria</taxon>
        <taxon>Hyphomicrobiales</taxon>
        <taxon>Methylobacteriaceae</taxon>
        <taxon>Methylobacterium</taxon>
    </lineage>
</organism>
<comment type="caution">
    <text evidence="3">The sequence shown here is derived from an EMBL/GenBank/DDBJ whole genome shotgun (WGS) entry which is preliminary data.</text>
</comment>
<evidence type="ECO:0000313" key="6">
    <source>
        <dbReference type="Proteomes" id="UP001156856"/>
    </source>
</evidence>
<evidence type="ECO:0000313" key="5">
    <source>
        <dbReference type="Proteomes" id="UP000321960"/>
    </source>
</evidence>
<feature type="transmembrane region" description="Helical" evidence="1">
    <location>
        <begin position="391"/>
        <end position="414"/>
    </location>
</feature>
<keyword evidence="1" id="KW-0812">Transmembrane</keyword>
<proteinExistence type="predicted"/>
<keyword evidence="1" id="KW-0472">Membrane</keyword>
<dbReference type="InterPro" id="IPR025695">
    <property type="entry name" value="DoxX-like"/>
</dbReference>
<dbReference type="OrthoDB" id="5377001at2"/>
<dbReference type="PANTHER" id="PTHR12126">
    <property type="entry name" value="NADH-UBIQUINONE OXIDOREDUCTASE 39 KDA SUBUNIT-RELATED"/>
    <property type="match status" value="1"/>
</dbReference>
<dbReference type="AlphaFoldDB" id="A0A512IXJ9"/>
<dbReference type="InterPro" id="IPR051207">
    <property type="entry name" value="ComplexI_NDUFA9_subunit"/>
</dbReference>
<feature type="transmembrane region" description="Helical" evidence="1">
    <location>
        <begin position="420"/>
        <end position="438"/>
    </location>
</feature>
<name>A0A512IXJ9_9HYPH</name>
<dbReference type="Proteomes" id="UP000321960">
    <property type="component" value="Unassembled WGS sequence"/>
</dbReference>
<evidence type="ECO:0000313" key="4">
    <source>
        <dbReference type="EMBL" id="GLS67837.1"/>
    </source>
</evidence>
<protein>
    <submittedName>
        <fullName evidence="3">Nucleoside-diphosphate sugar epimerase</fullName>
    </submittedName>
</protein>
<dbReference type="InterPro" id="IPR001509">
    <property type="entry name" value="Epimerase_deHydtase"/>
</dbReference>
<reference evidence="4" key="1">
    <citation type="journal article" date="2014" name="Int. J. Syst. Evol. Microbiol.">
        <title>Complete genome of a new Firmicutes species belonging to the dominant human colonic microbiota ('Ruminococcus bicirculans') reveals two chromosomes and a selective capacity to utilize plant glucans.</title>
        <authorList>
            <consortium name="NISC Comparative Sequencing Program"/>
            <person name="Wegmann U."/>
            <person name="Louis P."/>
            <person name="Goesmann A."/>
            <person name="Henrissat B."/>
            <person name="Duncan S.H."/>
            <person name="Flint H.J."/>
        </authorList>
    </citation>
    <scope>NUCLEOTIDE SEQUENCE</scope>
    <source>
        <strain evidence="4">NBRC 107715</strain>
    </source>
</reference>
<evidence type="ECO:0000313" key="3">
    <source>
        <dbReference type="EMBL" id="GEP02458.1"/>
    </source>
</evidence>
<dbReference type="RefSeq" id="WP_147024129.1">
    <property type="nucleotide sequence ID" value="NZ_BJZU01000004.1"/>
</dbReference>
<feature type="transmembrane region" description="Helical" evidence="1">
    <location>
        <begin position="321"/>
        <end position="343"/>
    </location>
</feature>
<gene>
    <name evidence="4" type="ORF">GCM10007888_62220</name>
    <name evidence="3" type="ORF">MOX02_04960</name>
</gene>
<dbReference type="EMBL" id="BJZU01000004">
    <property type="protein sequence ID" value="GEP02458.1"/>
    <property type="molecule type" value="Genomic_DNA"/>
</dbReference>
<evidence type="ECO:0000259" key="2">
    <source>
        <dbReference type="Pfam" id="PF01370"/>
    </source>
</evidence>
<dbReference type="GO" id="GO:0044877">
    <property type="term" value="F:protein-containing complex binding"/>
    <property type="evidence" value="ECO:0007669"/>
    <property type="project" value="TreeGrafter"/>
</dbReference>
<feature type="domain" description="NAD-dependent epimerase/dehydratase" evidence="2">
    <location>
        <begin position="7"/>
        <end position="164"/>
    </location>
</feature>
<dbReference type="SUPFAM" id="SSF51735">
    <property type="entry name" value="NAD(P)-binding Rossmann-fold domains"/>
    <property type="match status" value="1"/>
</dbReference>
<dbReference type="InterPro" id="IPR036291">
    <property type="entry name" value="NAD(P)-bd_dom_sf"/>
</dbReference>
<evidence type="ECO:0000256" key="1">
    <source>
        <dbReference type="SAM" id="Phobius"/>
    </source>
</evidence>
<keyword evidence="1" id="KW-1133">Transmembrane helix</keyword>
<dbReference type="Gene3D" id="3.40.50.720">
    <property type="entry name" value="NAD(P)-binding Rossmann-like Domain"/>
    <property type="match status" value="1"/>
</dbReference>
<dbReference type="PANTHER" id="PTHR12126:SF11">
    <property type="entry name" value="NADH DEHYDROGENASE [UBIQUINONE] 1 ALPHA SUBCOMPLEX SUBUNIT 9, MITOCHONDRIAL"/>
    <property type="match status" value="1"/>
</dbReference>
<dbReference type="Pfam" id="PF01370">
    <property type="entry name" value="Epimerase"/>
    <property type="match status" value="1"/>
</dbReference>
<keyword evidence="6" id="KW-1185">Reference proteome</keyword>
<reference evidence="3 5" key="3">
    <citation type="submission" date="2019-07" db="EMBL/GenBank/DDBJ databases">
        <title>Whole genome shotgun sequence of Methylobacterium oxalidis NBRC 107715.</title>
        <authorList>
            <person name="Hosoyama A."/>
            <person name="Uohara A."/>
            <person name="Ohji S."/>
            <person name="Ichikawa N."/>
        </authorList>
    </citation>
    <scope>NUCLEOTIDE SEQUENCE [LARGE SCALE GENOMIC DNA]</scope>
    <source>
        <strain evidence="3 5">NBRC 107715</strain>
    </source>
</reference>